<keyword evidence="2" id="KW-0808">Transferase</keyword>
<dbReference type="InterPro" id="IPR000182">
    <property type="entry name" value="GNAT_dom"/>
</dbReference>
<dbReference type="PROSITE" id="PS51186">
    <property type="entry name" value="GNAT"/>
    <property type="match status" value="1"/>
</dbReference>
<dbReference type="Pfam" id="PF13302">
    <property type="entry name" value="Acetyltransf_3"/>
    <property type="match status" value="1"/>
</dbReference>
<dbReference type="AlphaFoldDB" id="A0A4S2GZ38"/>
<dbReference type="Proteomes" id="UP000308054">
    <property type="component" value="Unassembled WGS sequence"/>
</dbReference>
<reference evidence="2 3" key="1">
    <citation type="journal article" date="2017" name="Int. J. Syst. Evol. Microbiol.">
        <title>Marinicauda algicola sp. nov., isolated from a marine red alga Rhodosorus marinus.</title>
        <authorList>
            <person name="Jeong S.E."/>
            <person name="Jeon S.H."/>
            <person name="Chun B.H."/>
            <person name="Kim D.W."/>
            <person name="Jeon C.O."/>
        </authorList>
    </citation>
    <scope>NUCLEOTIDE SEQUENCE [LARGE SCALE GENOMIC DNA]</scope>
    <source>
        <strain evidence="2 3">JCM 31718</strain>
    </source>
</reference>
<keyword evidence="3" id="KW-1185">Reference proteome</keyword>
<dbReference type="OrthoDB" id="5295305at2"/>
<dbReference type="EMBL" id="SRXW01000003">
    <property type="protein sequence ID" value="TGY88467.1"/>
    <property type="molecule type" value="Genomic_DNA"/>
</dbReference>
<evidence type="ECO:0000259" key="1">
    <source>
        <dbReference type="PROSITE" id="PS51186"/>
    </source>
</evidence>
<proteinExistence type="predicted"/>
<comment type="caution">
    <text evidence="2">The sequence shown here is derived from an EMBL/GenBank/DDBJ whole genome shotgun (WGS) entry which is preliminary data.</text>
</comment>
<dbReference type="Gene3D" id="3.40.630.30">
    <property type="match status" value="1"/>
</dbReference>
<protein>
    <submittedName>
        <fullName evidence="2">N-acetyltransferase</fullName>
    </submittedName>
</protein>
<name>A0A4S2GZ38_9PROT</name>
<dbReference type="RefSeq" id="WP_135996313.1">
    <property type="nucleotide sequence ID" value="NZ_CP071057.1"/>
</dbReference>
<dbReference type="GO" id="GO:0016747">
    <property type="term" value="F:acyltransferase activity, transferring groups other than amino-acyl groups"/>
    <property type="evidence" value="ECO:0007669"/>
    <property type="project" value="InterPro"/>
</dbReference>
<organism evidence="2 3">
    <name type="scientific">Marinicauda algicola</name>
    <dbReference type="NCBI Taxonomy" id="2029849"/>
    <lineage>
        <taxon>Bacteria</taxon>
        <taxon>Pseudomonadati</taxon>
        <taxon>Pseudomonadota</taxon>
        <taxon>Alphaproteobacteria</taxon>
        <taxon>Maricaulales</taxon>
        <taxon>Maricaulaceae</taxon>
        <taxon>Marinicauda</taxon>
    </lineage>
</organism>
<gene>
    <name evidence="2" type="ORF">E5163_11670</name>
</gene>
<dbReference type="PANTHER" id="PTHR43610">
    <property type="entry name" value="BLL6696 PROTEIN"/>
    <property type="match status" value="1"/>
</dbReference>
<dbReference type="SUPFAM" id="SSF55729">
    <property type="entry name" value="Acyl-CoA N-acyltransferases (Nat)"/>
    <property type="match status" value="1"/>
</dbReference>
<sequence length="198" mass="22340">MNLAPRLIENEFVRLEPLDARHREALRPLADDKSLWTQSVMRADGRYFDAWFEAMLGAHESGAQISHAVFDKLSGGFAGHTAYLAIQPAHARVEIGWTWYAAKFHRTHVNPACKHLLMENAFGAGAERVELKTGSQNLRSQGAMTKMGATREGVLRSHTLTWTGERRDTVYFSVLEREWPYVKAGLETRLSRVAMPCT</sequence>
<accession>A0A4S2GZ38</accession>
<evidence type="ECO:0000313" key="3">
    <source>
        <dbReference type="Proteomes" id="UP000308054"/>
    </source>
</evidence>
<feature type="domain" description="N-acetyltransferase" evidence="1">
    <location>
        <begin position="24"/>
        <end position="177"/>
    </location>
</feature>
<dbReference type="InterPro" id="IPR016181">
    <property type="entry name" value="Acyl_CoA_acyltransferase"/>
</dbReference>
<evidence type="ECO:0000313" key="2">
    <source>
        <dbReference type="EMBL" id="TGY88467.1"/>
    </source>
</evidence>
<dbReference type="PANTHER" id="PTHR43610:SF1">
    <property type="entry name" value="N-ACETYLTRANSFERASE DOMAIN-CONTAINING PROTEIN"/>
    <property type="match status" value="1"/>
</dbReference>